<evidence type="ECO:0000256" key="3">
    <source>
        <dbReference type="ARBA" id="ARBA00023136"/>
    </source>
</evidence>
<protein>
    <submittedName>
        <fullName evidence="7">Extracellular solute-binding protein family 1</fullName>
    </submittedName>
</protein>
<keyword evidence="8" id="KW-1185">Reference proteome</keyword>
<evidence type="ECO:0000256" key="5">
    <source>
        <dbReference type="ARBA" id="ARBA00023288"/>
    </source>
</evidence>
<evidence type="ECO:0000256" key="4">
    <source>
        <dbReference type="ARBA" id="ARBA00023139"/>
    </source>
</evidence>
<name>C5C4Z8_BEUC1</name>
<keyword evidence="3" id="KW-0472">Membrane</keyword>
<evidence type="ECO:0000313" key="7">
    <source>
        <dbReference type="EMBL" id="ACQ80126.1"/>
    </source>
</evidence>
<dbReference type="PROSITE" id="PS51257">
    <property type="entry name" value="PROKAR_LIPOPROTEIN"/>
    <property type="match status" value="1"/>
</dbReference>
<dbReference type="eggNOG" id="COG1653">
    <property type="taxonomic scope" value="Bacteria"/>
</dbReference>
<evidence type="ECO:0000313" key="8">
    <source>
        <dbReference type="Proteomes" id="UP000007962"/>
    </source>
</evidence>
<dbReference type="PANTHER" id="PTHR43649:SF33">
    <property type="entry name" value="POLYGALACTURONAN_RHAMNOGALACTURONAN-BINDING PROTEIN YTCQ"/>
    <property type="match status" value="1"/>
</dbReference>
<dbReference type="OrthoDB" id="3225049at2"/>
<reference evidence="7 8" key="1">
    <citation type="journal article" date="2009" name="Stand. Genomic Sci.">
        <title>Complete genome sequence of Beutenbergia cavernae type strain (HKI 0122).</title>
        <authorList>
            <person name="Land M."/>
            <person name="Pukall R."/>
            <person name="Abt B."/>
            <person name="Goker M."/>
            <person name="Rohde M."/>
            <person name="Glavina Del Rio T."/>
            <person name="Tice H."/>
            <person name="Copeland A."/>
            <person name="Cheng J.F."/>
            <person name="Lucas S."/>
            <person name="Chen F."/>
            <person name="Nolan M."/>
            <person name="Bruce D."/>
            <person name="Goodwin L."/>
            <person name="Pitluck S."/>
            <person name="Ivanova N."/>
            <person name="Mavromatis K."/>
            <person name="Ovchinnikova G."/>
            <person name="Pati A."/>
            <person name="Chen A."/>
            <person name="Palaniappan K."/>
            <person name="Hauser L."/>
            <person name="Chang Y.J."/>
            <person name="Jefferies C.C."/>
            <person name="Saunders E."/>
            <person name="Brettin T."/>
            <person name="Detter J.C."/>
            <person name="Han C."/>
            <person name="Chain P."/>
            <person name="Bristow J."/>
            <person name="Eisen J.A."/>
            <person name="Markowitz V."/>
            <person name="Hugenholtz P."/>
            <person name="Kyrpides N.C."/>
            <person name="Klenk H.P."/>
            <person name="Lapidus A."/>
        </authorList>
    </citation>
    <scope>NUCLEOTIDE SEQUENCE [LARGE SCALE GENOMIC DNA]</scope>
    <source>
        <strain evidence="8">ATCC BAA-8 / DSM 12333 / NBRC 16432</strain>
    </source>
</reference>
<dbReference type="SUPFAM" id="SSF53850">
    <property type="entry name" value="Periplasmic binding protein-like II"/>
    <property type="match status" value="1"/>
</dbReference>
<dbReference type="PANTHER" id="PTHR43649">
    <property type="entry name" value="ARABINOSE-BINDING PROTEIN-RELATED"/>
    <property type="match status" value="1"/>
</dbReference>
<keyword evidence="5" id="KW-0449">Lipoprotein</keyword>
<evidence type="ECO:0000256" key="6">
    <source>
        <dbReference type="SAM" id="SignalP"/>
    </source>
</evidence>
<sequence length="492" mass="52770">MTSRRGRRLSVAAISAIVLLSAGCSVLGGGDNDEERVLRINYGGSADVTEIPADNPIADKLEEITGYEIVVEKSPEDLGAALAGDQAPDLFLTSRSQVRQFDEQGLLLDLTDHRDELSDYESYVGSENVDATLLDGRLVSVVRKPREFSYNGLWIRADWLENLGLAMPTTTAEFHDVLQAFTTGDPDGNGAADTVGITGSGMGTFSAVFGAYGTGGPGTLYADGPAIVDGYNDPAVIEPLTYINTLFAEQLVDPDLFSIEIAEARDRAFQGSAGVVAISWDQMTKPEFVEAQQAAQPGSDWQMISVLDGPDGPGAQPGSPFGVVQAIPASVGDDPDKVEALITLLNYISTPDGSRLVMFGVEGETFEMDGEEVVPLPALDTEGSYFFAYQMTGRDEDTYLATKFPDEAWAWQACMDREQIVLYDALVAPPDGYNVADAARFADEQIVLFVTGERQLTDYDAFLSELNGQFGYAEYVSSAQEQLAALGLPASS</sequence>
<keyword evidence="4" id="KW-0564">Palmitate</keyword>
<organism evidence="7 8">
    <name type="scientific">Beutenbergia cavernae (strain ATCC BAA-8 / DSM 12333 / CCUG 43141 / JCM 11478 / NBRC 16432 / NCIMB 13614 / HKI 0122)</name>
    <dbReference type="NCBI Taxonomy" id="471853"/>
    <lineage>
        <taxon>Bacteria</taxon>
        <taxon>Bacillati</taxon>
        <taxon>Actinomycetota</taxon>
        <taxon>Actinomycetes</taxon>
        <taxon>Micrococcales</taxon>
        <taxon>Beutenbergiaceae</taxon>
        <taxon>Beutenbergia</taxon>
    </lineage>
</organism>
<keyword evidence="2 6" id="KW-0732">Signal</keyword>
<evidence type="ECO:0000256" key="2">
    <source>
        <dbReference type="ARBA" id="ARBA00022729"/>
    </source>
</evidence>
<dbReference type="Pfam" id="PF01547">
    <property type="entry name" value="SBP_bac_1"/>
    <property type="match status" value="1"/>
</dbReference>
<dbReference type="STRING" id="471853.Bcav_1870"/>
<gene>
    <name evidence="7" type="ordered locus">Bcav_1870</name>
</gene>
<feature type="signal peptide" evidence="6">
    <location>
        <begin position="1"/>
        <end position="28"/>
    </location>
</feature>
<feature type="chain" id="PRO_5039727268" evidence="6">
    <location>
        <begin position="29"/>
        <end position="492"/>
    </location>
</feature>
<accession>C5C4Z8</accession>
<proteinExistence type="predicted"/>
<dbReference type="HOGENOM" id="CLU_021021_2_0_11"/>
<dbReference type="AlphaFoldDB" id="C5C4Z8"/>
<dbReference type="EMBL" id="CP001618">
    <property type="protein sequence ID" value="ACQ80126.1"/>
    <property type="molecule type" value="Genomic_DNA"/>
</dbReference>
<keyword evidence="1" id="KW-1003">Cell membrane</keyword>
<dbReference type="InterPro" id="IPR050490">
    <property type="entry name" value="Bact_solute-bd_prot1"/>
</dbReference>
<dbReference type="InterPro" id="IPR006059">
    <property type="entry name" value="SBP"/>
</dbReference>
<dbReference type="KEGG" id="bcv:Bcav_1870"/>
<dbReference type="Gene3D" id="3.40.190.10">
    <property type="entry name" value="Periplasmic binding protein-like II"/>
    <property type="match status" value="2"/>
</dbReference>
<dbReference type="Proteomes" id="UP000007962">
    <property type="component" value="Chromosome"/>
</dbReference>
<evidence type="ECO:0000256" key="1">
    <source>
        <dbReference type="ARBA" id="ARBA00022475"/>
    </source>
</evidence>